<evidence type="ECO:0000313" key="4">
    <source>
        <dbReference type="Proteomes" id="UP000598146"/>
    </source>
</evidence>
<protein>
    <submittedName>
        <fullName evidence="3">RICIN domain-containing protein</fullName>
    </submittedName>
</protein>
<accession>A0A931C8F0</accession>
<name>A0A931C8F0_9ACTN</name>
<comment type="caution">
    <text evidence="3">The sequence shown here is derived from an EMBL/GenBank/DDBJ whole genome shotgun (WGS) entry which is preliminary data.</text>
</comment>
<evidence type="ECO:0000313" key="3">
    <source>
        <dbReference type="EMBL" id="MBG0565359.1"/>
    </source>
</evidence>
<dbReference type="EMBL" id="JADQTO010000014">
    <property type="protein sequence ID" value="MBG0565359.1"/>
    <property type="molecule type" value="Genomic_DNA"/>
</dbReference>
<dbReference type="InterPro" id="IPR000772">
    <property type="entry name" value="Ricin_B_lectin"/>
</dbReference>
<dbReference type="Proteomes" id="UP000598146">
    <property type="component" value="Unassembled WGS sequence"/>
</dbReference>
<dbReference type="InterPro" id="IPR035992">
    <property type="entry name" value="Ricin_B-like_lectins"/>
</dbReference>
<gene>
    <name evidence="3" type="ORF">I4J89_28275</name>
</gene>
<dbReference type="Pfam" id="PF14200">
    <property type="entry name" value="RicinB_lectin_2"/>
    <property type="match status" value="2"/>
</dbReference>
<dbReference type="SUPFAM" id="SSF50370">
    <property type="entry name" value="Ricin B-like lectins"/>
    <property type="match status" value="1"/>
</dbReference>
<feature type="signal peptide" evidence="1">
    <location>
        <begin position="1"/>
        <end position="29"/>
    </location>
</feature>
<organism evidence="3 4">
    <name type="scientific">Actinoplanes aureus</name>
    <dbReference type="NCBI Taxonomy" id="2792083"/>
    <lineage>
        <taxon>Bacteria</taxon>
        <taxon>Bacillati</taxon>
        <taxon>Actinomycetota</taxon>
        <taxon>Actinomycetes</taxon>
        <taxon>Micromonosporales</taxon>
        <taxon>Micromonosporaceae</taxon>
        <taxon>Actinoplanes</taxon>
    </lineage>
</organism>
<evidence type="ECO:0000259" key="2">
    <source>
        <dbReference type="Pfam" id="PF14200"/>
    </source>
</evidence>
<sequence>MHLTKGFRRLAISLAAVLSVAAVPTPAQAVAGDGWWMLQNVNSGLFLAVAGSGDANGGRIIQYPGRYQASGQASPEQDWFVLHRGNSIYTLRNAGTPDWKAAGVSGSRRDDGAPVIQWTYNPANEDQQWKMLPVGGNLNVFTFTNVNSGSCLAMPRGSKEQNIQAIQWPCNNNRDQQWRRVDN</sequence>
<feature type="domain" description="Ricin B lectin" evidence="2">
    <location>
        <begin position="126"/>
        <end position="181"/>
    </location>
</feature>
<keyword evidence="4" id="KW-1185">Reference proteome</keyword>
<dbReference type="Gene3D" id="2.80.10.50">
    <property type="match status" value="2"/>
</dbReference>
<keyword evidence="1" id="KW-0732">Signal</keyword>
<dbReference type="CDD" id="cd00161">
    <property type="entry name" value="beta-trefoil_Ricin-like"/>
    <property type="match status" value="1"/>
</dbReference>
<feature type="chain" id="PRO_5037963725" evidence="1">
    <location>
        <begin position="30"/>
        <end position="183"/>
    </location>
</feature>
<dbReference type="AlphaFoldDB" id="A0A931C8F0"/>
<proteinExistence type="predicted"/>
<dbReference type="RefSeq" id="WP_196417116.1">
    <property type="nucleotide sequence ID" value="NZ_JADQTO010000014.1"/>
</dbReference>
<evidence type="ECO:0000256" key="1">
    <source>
        <dbReference type="SAM" id="SignalP"/>
    </source>
</evidence>
<reference evidence="3" key="1">
    <citation type="submission" date="2020-11" db="EMBL/GenBank/DDBJ databases">
        <title>Isolation and identification of active actinomycetes.</title>
        <authorList>
            <person name="Sun X."/>
        </authorList>
    </citation>
    <scope>NUCLEOTIDE SEQUENCE</scope>
    <source>
        <strain evidence="3">NEAU-A11</strain>
    </source>
</reference>
<dbReference type="PROSITE" id="PS50231">
    <property type="entry name" value="RICIN_B_LECTIN"/>
    <property type="match status" value="1"/>
</dbReference>
<feature type="domain" description="Ricin B lectin" evidence="2">
    <location>
        <begin position="32"/>
        <end position="118"/>
    </location>
</feature>